<dbReference type="Proteomes" id="UP000225045">
    <property type="component" value="Segment"/>
</dbReference>
<keyword evidence="1" id="KW-1133">Transmembrane helix</keyword>
<evidence type="ECO:0000256" key="1">
    <source>
        <dbReference type="SAM" id="Phobius"/>
    </source>
</evidence>
<keyword evidence="1" id="KW-0472">Membrane</keyword>
<feature type="transmembrane region" description="Helical" evidence="1">
    <location>
        <begin position="12"/>
        <end position="30"/>
    </location>
</feature>
<organism evidence="2 3">
    <name type="scientific">Arthrobacter phage Wilde</name>
    <dbReference type="NCBI Taxonomy" id="1772323"/>
    <lineage>
        <taxon>Viruses</taxon>
        <taxon>Duplodnaviria</taxon>
        <taxon>Heunggongvirae</taxon>
        <taxon>Uroviricota</taxon>
        <taxon>Caudoviricetes</taxon>
        <taxon>Tankvirus</taxon>
        <taxon>Tankvirus tank</taxon>
    </lineage>
</organism>
<accession>A0A0U4IQ30</accession>
<gene>
    <name evidence="2" type="primary">5</name>
    <name evidence="2" type="ORF">WILDE_5</name>
</gene>
<evidence type="ECO:0000313" key="3">
    <source>
        <dbReference type="Proteomes" id="UP000225045"/>
    </source>
</evidence>
<evidence type="ECO:0000313" key="2">
    <source>
        <dbReference type="EMBL" id="ALY10794.1"/>
    </source>
</evidence>
<proteinExistence type="predicted"/>
<sequence>MKRWSTESVTWASITVIFAVFAIFVLVDVLS</sequence>
<name>A0A0U4IQ30_9CAUD</name>
<dbReference type="EMBL" id="KU160673">
    <property type="protein sequence ID" value="ALY10794.1"/>
    <property type="molecule type" value="Genomic_DNA"/>
</dbReference>
<keyword evidence="1" id="KW-0812">Transmembrane</keyword>
<reference evidence="2 3" key="1">
    <citation type="submission" date="2015-11" db="EMBL/GenBank/DDBJ databases">
        <authorList>
            <person name="Menninger J.E."/>
            <person name="Lamey M.E."/>
            <person name="Lindemann J.M."/>
            <person name="Martynyuk T."/>
            <person name="Mele F.E."/>
            <person name="Nabua C.T."/>
            <person name="Napoli C.K."/>
            <person name="Santiago L.M."/>
            <person name="Sweetman A.T."/>
            <person name="Weinstein J.L."/>
            <person name="Barrett N.A."/>
            <person name="Buerkert T.R."/>
            <person name="Cautela J.A."/>
            <person name="Egan M.S."/>
            <person name="Erb J.E."/>
            <person name="Garrigan K.E."/>
            <person name="Hagan D.J."/>
            <person name="Hartwell M.C."/>
            <person name="Hyduchak K.M."/>
            <person name="Jacob A.E."/>
            <person name="DeNigris D.M."/>
            <person name="London S.C."/>
            <person name="King-Smith C."/>
            <person name="Lee-Soety J.Y."/>
            <person name="Bradley K.W."/>
            <person name="Asai D.J."/>
            <person name="Bowman C.A."/>
            <person name="Russell D.A."/>
            <person name="Pope W.H."/>
            <person name="Jacobs-Sera D."/>
            <person name="Hendrix R.W."/>
            <person name="Hatfull G.F."/>
        </authorList>
    </citation>
    <scope>NUCLEOTIDE SEQUENCE [LARGE SCALE GENOMIC DNA]</scope>
</reference>
<protein>
    <submittedName>
        <fullName evidence="2">Uncharacterized protein</fullName>
    </submittedName>
</protein>